<evidence type="ECO:0000313" key="4">
    <source>
        <dbReference type="Proteomes" id="UP000324065"/>
    </source>
</evidence>
<dbReference type="EMBL" id="VWPJ01000006">
    <property type="protein sequence ID" value="KAA5606042.1"/>
    <property type="molecule type" value="Genomic_DNA"/>
</dbReference>
<evidence type="ECO:0000259" key="1">
    <source>
        <dbReference type="Pfam" id="PF00501"/>
    </source>
</evidence>
<dbReference type="PANTHER" id="PTHR43201:SF32">
    <property type="entry name" value="2-SUCCINYLBENZOATE--COA LIGASE, CHLOROPLASTIC_PEROXISOMAL"/>
    <property type="match status" value="1"/>
</dbReference>
<evidence type="ECO:0000313" key="3">
    <source>
        <dbReference type="EMBL" id="KAA5606042.1"/>
    </source>
</evidence>
<dbReference type="InterPro" id="IPR020845">
    <property type="entry name" value="AMP-binding_CS"/>
</dbReference>
<dbReference type="Gene3D" id="3.30.300.30">
    <property type="match status" value="1"/>
</dbReference>
<dbReference type="InterPro" id="IPR042099">
    <property type="entry name" value="ANL_N_sf"/>
</dbReference>
<dbReference type="Pfam" id="PF00501">
    <property type="entry name" value="AMP-binding"/>
    <property type="match status" value="1"/>
</dbReference>
<feature type="domain" description="AMP-dependent synthetase/ligase" evidence="1">
    <location>
        <begin position="12"/>
        <end position="349"/>
    </location>
</feature>
<dbReference type="PROSITE" id="PS00455">
    <property type="entry name" value="AMP_BINDING"/>
    <property type="match status" value="1"/>
</dbReference>
<name>A0A5M6ID93_9PROT</name>
<keyword evidence="4" id="KW-1185">Reference proteome</keyword>
<dbReference type="OrthoDB" id="9803968at2"/>
<dbReference type="InterPro" id="IPR000873">
    <property type="entry name" value="AMP-dep_synth/lig_dom"/>
</dbReference>
<dbReference type="AlphaFoldDB" id="A0A5M6ID93"/>
<protein>
    <submittedName>
        <fullName evidence="3">Long-chain fatty acid--CoA ligase</fullName>
    </submittedName>
</protein>
<dbReference type="RefSeq" id="WP_150061973.1">
    <property type="nucleotide sequence ID" value="NZ_JACHII010000002.1"/>
</dbReference>
<dbReference type="Pfam" id="PF13193">
    <property type="entry name" value="AMP-binding_C"/>
    <property type="match status" value="1"/>
</dbReference>
<dbReference type="Proteomes" id="UP000324065">
    <property type="component" value="Unassembled WGS sequence"/>
</dbReference>
<dbReference type="PANTHER" id="PTHR43201">
    <property type="entry name" value="ACYL-COA SYNTHETASE"/>
    <property type="match status" value="1"/>
</dbReference>
<accession>A0A5M6ID93</accession>
<reference evidence="3 4" key="1">
    <citation type="submission" date="2019-09" db="EMBL/GenBank/DDBJ databases">
        <title>Genome sequence of Roseospira marina, one of the more divergent members of the non-sulfur purple photosynthetic bacterial family, the Rhodospirillaceae.</title>
        <authorList>
            <person name="Meyer T."/>
            <person name="Kyndt J."/>
        </authorList>
    </citation>
    <scope>NUCLEOTIDE SEQUENCE [LARGE SCALE GENOMIC DNA]</scope>
    <source>
        <strain evidence="3 4">DSM 15113</strain>
    </source>
</reference>
<dbReference type="SUPFAM" id="SSF56801">
    <property type="entry name" value="Acetyl-CoA synthetase-like"/>
    <property type="match status" value="1"/>
</dbReference>
<evidence type="ECO:0000259" key="2">
    <source>
        <dbReference type="Pfam" id="PF13193"/>
    </source>
</evidence>
<dbReference type="GO" id="GO:0031956">
    <property type="term" value="F:medium-chain fatty acid-CoA ligase activity"/>
    <property type="evidence" value="ECO:0007669"/>
    <property type="project" value="TreeGrafter"/>
</dbReference>
<dbReference type="InterPro" id="IPR045851">
    <property type="entry name" value="AMP-bd_C_sf"/>
</dbReference>
<gene>
    <name evidence="3" type="ORF">F1188_08500</name>
</gene>
<dbReference type="CDD" id="cd04433">
    <property type="entry name" value="AFD_class_I"/>
    <property type="match status" value="1"/>
</dbReference>
<organism evidence="3 4">
    <name type="scientific">Roseospira marina</name>
    <dbReference type="NCBI Taxonomy" id="140057"/>
    <lineage>
        <taxon>Bacteria</taxon>
        <taxon>Pseudomonadati</taxon>
        <taxon>Pseudomonadota</taxon>
        <taxon>Alphaproteobacteria</taxon>
        <taxon>Rhodospirillales</taxon>
        <taxon>Rhodospirillaceae</taxon>
        <taxon>Roseospira</taxon>
    </lineage>
</organism>
<comment type="caution">
    <text evidence="3">The sequence shown here is derived from an EMBL/GenBank/DDBJ whole genome shotgun (WGS) entry which is preliminary data.</text>
</comment>
<proteinExistence type="predicted"/>
<dbReference type="GO" id="GO:0006631">
    <property type="term" value="P:fatty acid metabolic process"/>
    <property type="evidence" value="ECO:0007669"/>
    <property type="project" value="TreeGrafter"/>
</dbReference>
<sequence length="499" mass="53955">MTQTRAVWDRFTAVAEREGDKPAIVDAVTGDAIRYADLWARADRLAAALKDRPEPTVAVIGEPPLAALALVLACAAAERCFIPFSDREPPERLHAFLARLPGDTLVASTSGLDALQTLDLPADGALAATDLVWQAGPGDVPMPPTPLPFLVTHTSGSTGWPKAIAFSQATKRHRTEQSIGLFDVGPADRILSPTPLNHSLGQRHFFLALMTGATLIKAYPFRPDLWIEAVQRYQVTFAVPVATHLKILQKNLFDDPTILSSFRCLVTSSAPAEPAFKSAVLDRAGFQFWEIFGMTETACATAVHYQPGDDTAHLGQPIPGTTVRIGQAGPEAGTGEIEVLSDCLCDGYWNDPDRWAAAVTEDGYFRSGDLGRLDAHGNLIYLGRLTESFESGGLIVFPAEIERVISEHPAIDQCLVFGTPDPMFGNLISLAYTTTGPLEDRDLIRYARARLPKTMWPARLFRQDQFPLLASGKPDRRGLAARLIAQAQGAARPSAAAPS</sequence>
<dbReference type="InterPro" id="IPR025110">
    <property type="entry name" value="AMP-bd_C"/>
</dbReference>
<dbReference type="Gene3D" id="3.40.50.12780">
    <property type="entry name" value="N-terminal domain of ligase-like"/>
    <property type="match status" value="1"/>
</dbReference>
<keyword evidence="3" id="KW-0436">Ligase</keyword>
<feature type="domain" description="AMP-binding enzyme C-terminal" evidence="2">
    <location>
        <begin position="400"/>
        <end position="473"/>
    </location>
</feature>